<dbReference type="EMBL" id="CP015897">
    <property type="protein sequence ID" value="ARD98839.1"/>
    <property type="molecule type" value="Genomic_DNA"/>
</dbReference>
<reference evidence="3" key="4">
    <citation type="submission" date="2023-07" db="EMBL/GenBank/DDBJ databases">
        <authorList>
            <person name="McDonnell B."/>
        </authorList>
    </citation>
    <scope>NUCLEOTIDE SEQUENCE</scope>
    <source>
        <strain evidence="3">UC06</strain>
    </source>
</reference>
<organism evidence="4 5">
    <name type="scientific">Lactococcus lactis subsp. lactis</name>
    <name type="common">Streptococcus lactis</name>
    <dbReference type="NCBI Taxonomy" id="1360"/>
    <lineage>
        <taxon>Bacteria</taxon>
        <taxon>Bacillati</taxon>
        <taxon>Bacillota</taxon>
        <taxon>Bacilli</taxon>
        <taxon>Lactobacillales</taxon>
        <taxon>Streptococcaceae</taxon>
        <taxon>Lactococcus</taxon>
    </lineage>
</organism>
<feature type="domain" description="Transcobalamin-like C-terminal" evidence="1">
    <location>
        <begin position="62"/>
        <end position="128"/>
    </location>
</feature>
<dbReference type="AlphaFoldDB" id="A0A0V8BZL0"/>
<sequence length="129" mass="14412">MKKIVKNLQVIVALVFALLMLSACFTSKSELPRNTSNAHSNKENTVTVIIEGKSKRYQVKKGTTLLSFAISQLNAKEHEGFITSVGNLRQNTKESIYLMFDINGKRSVIGAGGVKIINGEKIRFYLEKY</sequence>
<evidence type="ECO:0000313" key="2">
    <source>
        <dbReference type="EMBL" id="ARD98839.1"/>
    </source>
</evidence>
<dbReference type="Proteomes" id="UP000053058">
    <property type="component" value="Unassembled WGS sequence"/>
</dbReference>
<reference evidence="5" key="1">
    <citation type="submission" date="2015-10" db="EMBL/GenBank/DDBJ databases">
        <title>Draft Genome Sequences of 11 Lactococcus lactis subspecies cremoris strains.</title>
        <authorList>
            <person name="Wels M."/>
            <person name="Backus L."/>
            <person name="Boekhorst J."/>
            <person name="Dijkstra A."/>
            <person name="Beerthuizen M."/>
            <person name="Kelly W."/>
            <person name="Siezen R."/>
            <person name="Bachmann H."/>
            <person name="Van Hijum S."/>
        </authorList>
    </citation>
    <scope>NUCLEOTIDE SEQUENCE [LARGE SCALE GENOMIC DNA]</scope>
    <source>
        <strain evidence="5">KF282</strain>
    </source>
</reference>
<reference evidence="6 7" key="2">
    <citation type="journal article" date="2017" name="BMC Genomics">
        <title>Comparative and functional genomics of the Lactococcus lactis taxon; insights into evolution and niche adaptation.</title>
        <authorList>
            <person name="Kelleher P."/>
            <person name="Bottacini F."/>
            <person name="Mahony J."/>
            <person name="Kilcawley K.N."/>
            <person name="van Sinderen D."/>
        </authorList>
    </citation>
    <scope>NUCLEOTIDE SEQUENCE [LARGE SCALE GENOMIC DNA]</scope>
    <source>
        <strain evidence="2 6">275</strain>
        <strain evidence="3 7">UC06</strain>
    </source>
</reference>
<evidence type="ECO:0000259" key="1">
    <source>
        <dbReference type="Pfam" id="PF14478"/>
    </source>
</evidence>
<evidence type="ECO:0000313" key="5">
    <source>
        <dbReference type="Proteomes" id="UP000053058"/>
    </source>
</evidence>
<evidence type="ECO:0000313" key="3">
    <source>
        <dbReference type="EMBL" id="ARE20764.1"/>
    </source>
</evidence>
<dbReference type="Proteomes" id="UP000192095">
    <property type="component" value="Chromosome"/>
</dbReference>
<dbReference type="PROSITE" id="PS51257">
    <property type="entry name" value="PROKAR_LIPOPROTEIN"/>
    <property type="match status" value="1"/>
</dbReference>
<evidence type="ECO:0000313" key="7">
    <source>
        <dbReference type="Proteomes" id="UP000192095"/>
    </source>
</evidence>
<proteinExistence type="predicted"/>
<evidence type="ECO:0000313" key="6">
    <source>
        <dbReference type="Proteomes" id="UP000192085"/>
    </source>
</evidence>
<dbReference type="Gene3D" id="2.170.130.30">
    <property type="match status" value="1"/>
</dbReference>
<protein>
    <submittedName>
        <fullName evidence="3">DUF4430 domain-containing protein</fullName>
    </submittedName>
</protein>
<dbReference type="EMBL" id="CP015902">
    <property type="protein sequence ID" value="ARE20764.1"/>
    <property type="molecule type" value="Genomic_DNA"/>
</dbReference>
<dbReference type="InterPro" id="IPR027954">
    <property type="entry name" value="Transcobalamin-like_C"/>
</dbReference>
<dbReference type="Pfam" id="PF14478">
    <property type="entry name" value="DUF4430"/>
    <property type="match status" value="1"/>
</dbReference>
<dbReference type="PATRIC" id="fig|1360.102.peg.270"/>
<dbReference type="RefSeq" id="WP_003130152.1">
    <property type="nucleotide sequence ID" value="NZ_BJMA01000014.1"/>
</dbReference>
<dbReference type="EMBL" id="LKLN01000076">
    <property type="protein sequence ID" value="KSU02799.1"/>
    <property type="molecule type" value="Genomic_DNA"/>
</dbReference>
<gene>
    <name evidence="4" type="ORF">KF282_2003</name>
    <name evidence="2" type="ORF">LL275_1209</name>
    <name evidence="3" type="ORF">LLUC06_1219</name>
</gene>
<evidence type="ECO:0000313" key="4">
    <source>
        <dbReference type="EMBL" id="KSU02799.1"/>
    </source>
</evidence>
<reference evidence="4" key="3">
    <citation type="journal article" date="2017" name="Genome Announc.">
        <title>Draft Genome Sequences of 24 Lactococcus lactis Strains.</title>
        <authorList>
            <person name="Backus L."/>
            <person name="Wels M."/>
            <person name="Boekhorst J."/>
            <person name="Dijkstra A.R."/>
            <person name="Beerthuyzen M."/>
            <person name="Kelly W.J."/>
            <person name="Siezen R.J."/>
            <person name="van Hijum S.A."/>
            <person name="Bachmann H."/>
        </authorList>
    </citation>
    <scope>NUCLEOTIDE SEQUENCE</scope>
    <source>
        <strain evidence="4">KF282</strain>
    </source>
</reference>
<name>A0A0V8BZL0_LACLL</name>
<accession>A0A0V8BZL0</accession>
<dbReference type="Proteomes" id="UP000192085">
    <property type="component" value="Chromosome"/>
</dbReference>